<proteinExistence type="predicted"/>
<accession>A0A1X7TP85</accession>
<dbReference type="EnsemblMetazoa" id="Aqu2.1.16683_001">
    <property type="protein sequence ID" value="Aqu2.1.16683_001"/>
    <property type="gene ID" value="Aqu2.1.16683"/>
</dbReference>
<dbReference type="AlphaFoldDB" id="A0A1X7TP85"/>
<name>A0A1X7TP85_AMPQE</name>
<organism evidence="1">
    <name type="scientific">Amphimedon queenslandica</name>
    <name type="common">Sponge</name>
    <dbReference type="NCBI Taxonomy" id="400682"/>
    <lineage>
        <taxon>Eukaryota</taxon>
        <taxon>Metazoa</taxon>
        <taxon>Porifera</taxon>
        <taxon>Demospongiae</taxon>
        <taxon>Heteroscleromorpha</taxon>
        <taxon>Haplosclerida</taxon>
        <taxon>Niphatidae</taxon>
        <taxon>Amphimedon</taxon>
    </lineage>
</organism>
<sequence length="62" mass="7056">LYFREPEAEIYAKIEAFPSARTAERGGAYRKSNRTDGHLYFIDMAPPPLLPPKAMNILTEVM</sequence>
<evidence type="ECO:0000313" key="1">
    <source>
        <dbReference type="EnsemblMetazoa" id="Aqu2.1.16683_001"/>
    </source>
</evidence>
<protein>
    <submittedName>
        <fullName evidence="1">Uncharacterized protein</fullName>
    </submittedName>
</protein>
<reference evidence="1" key="1">
    <citation type="submission" date="2017-05" db="UniProtKB">
        <authorList>
            <consortium name="EnsemblMetazoa"/>
        </authorList>
    </citation>
    <scope>IDENTIFICATION</scope>
</reference>
<dbReference type="InParanoid" id="A0A1X7TP85"/>